<dbReference type="PRINTS" id="PR00080">
    <property type="entry name" value="SDRFAMILY"/>
</dbReference>
<dbReference type="AlphaFoldDB" id="A0A4R6GRL4"/>
<reference evidence="4 5" key="1">
    <citation type="submission" date="2019-03" db="EMBL/GenBank/DDBJ databases">
        <title>Freshwater and sediment microbial communities from various areas in North America, analyzing microbe dynamics in response to fracking.</title>
        <authorList>
            <person name="Lamendella R."/>
        </authorList>
    </citation>
    <scope>NUCLEOTIDE SEQUENCE [LARGE SCALE GENOMIC DNA]</scope>
    <source>
        <strain evidence="4 5">114D</strain>
    </source>
</reference>
<dbReference type="InterPro" id="IPR002347">
    <property type="entry name" value="SDR_fam"/>
</dbReference>
<evidence type="ECO:0000256" key="3">
    <source>
        <dbReference type="RuleBase" id="RU000363"/>
    </source>
</evidence>
<keyword evidence="2" id="KW-0560">Oxidoreductase</keyword>
<dbReference type="InterPro" id="IPR051911">
    <property type="entry name" value="SDR_oxidoreductase"/>
</dbReference>
<dbReference type="CDD" id="cd05374">
    <property type="entry name" value="17beta-HSD-like_SDR_c"/>
    <property type="match status" value="1"/>
</dbReference>
<dbReference type="Gene3D" id="3.40.50.720">
    <property type="entry name" value="NAD(P)-binding Rossmann-like Domain"/>
    <property type="match status" value="1"/>
</dbReference>
<dbReference type="PROSITE" id="PS00061">
    <property type="entry name" value="ADH_SHORT"/>
    <property type="match status" value="1"/>
</dbReference>
<dbReference type="PANTHER" id="PTHR43976">
    <property type="entry name" value="SHORT CHAIN DEHYDROGENASE"/>
    <property type="match status" value="1"/>
</dbReference>
<dbReference type="InterPro" id="IPR020904">
    <property type="entry name" value="Sc_DH/Rdtase_CS"/>
</dbReference>
<gene>
    <name evidence="4" type="ORF">DET52_110142</name>
</gene>
<dbReference type="PRINTS" id="PR00081">
    <property type="entry name" value="GDHRDH"/>
</dbReference>
<evidence type="ECO:0000313" key="5">
    <source>
        <dbReference type="Proteomes" id="UP000294848"/>
    </source>
</evidence>
<dbReference type="OrthoDB" id="9786056at2"/>
<evidence type="ECO:0000256" key="1">
    <source>
        <dbReference type="ARBA" id="ARBA00006484"/>
    </source>
</evidence>
<dbReference type="Pfam" id="PF00106">
    <property type="entry name" value="adh_short"/>
    <property type="match status" value="1"/>
</dbReference>
<organism evidence="4 5">
    <name type="scientific">Sunxiuqinia elliptica</name>
    <dbReference type="NCBI Taxonomy" id="655355"/>
    <lineage>
        <taxon>Bacteria</taxon>
        <taxon>Pseudomonadati</taxon>
        <taxon>Bacteroidota</taxon>
        <taxon>Bacteroidia</taxon>
        <taxon>Marinilabiliales</taxon>
        <taxon>Prolixibacteraceae</taxon>
        <taxon>Sunxiuqinia</taxon>
    </lineage>
</organism>
<proteinExistence type="inferred from homology"/>
<dbReference type="PANTHER" id="PTHR43976:SF16">
    <property type="entry name" value="SHORT-CHAIN DEHYDROGENASE_REDUCTASE FAMILY PROTEIN"/>
    <property type="match status" value="1"/>
</dbReference>
<accession>A0A4R6GRL4</accession>
<dbReference type="GO" id="GO:0016491">
    <property type="term" value="F:oxidoreductase activity"/>
    <property type="evidence" value="ECO:0007669"/>
    <property type="project" value="UniProtKB-KW"/>
</dbReference>
<dbReference type="EMBL" id="SNWI01000010">
    <property type="protein sequence ID" value="TDN97224.1"/>
    <property type="molecule type" value="Genomic_DNA"/>
</dbReference>
<protein>
    <submittedName>
        <fullName evidence="4">Short-subunit dehydrogenase</fullName>
    </submittedName>
</protein>
<dbReference type="RefSeq" id="WP_133466524.1">
    <property type="nucleotide sequence ID" value="NZ_SNWI01000010.1"/>
</dbReference>
<dbReference type="SUPFAM" id="SSF51735">
    <property type="entry name" value="NAD(P)-binding Rossmann-fold domains"/>
    <property type="match status" value="1"/>
</dbReference>
<comment type="caution">
    <text evidence="4">The sequence shown here is derived from an EMBL/GenBank/DDBJ whole genome shotgun (WGS) entry which is preliminary data.</text>
</comment>
<evidence type="ECO:0000313" key="4">
    <source>
        <dbReference type="EMBL" id="TDN97224.1"/>
    </source>
</evidence>
<evidence type="ECO:0000256" key="2">
    <source>
        <dbReference type="ARBA" id="ARBA00023002"/>
    </source>
</evidence>
<sequence length="290" mass="31934">MNKVVLITGTSSGLGFEAALQFAEQNYTVYASMRNLNKKDRLLEEAAKRNTQLKIIELDVCQVASINQAVQTIQQQEGRIDILVNNAGAGFAKTTEQASEEEIQWVTEVNYLSVVRCTKAVLPWMRKQKSGHIINISSVGGLVGQPFNELYCAAKFAVEGYTEALATYLPQNFGIHFTAIEPGGIATEFSQSATQKTMGTNGIPQDDYLPILQKYIAGIQERAAQGDTQSFQQAHEVAQVILEIAQSSAPPIRVRTSKWAENFCQYKTNLDPKGKLQNSSVVQALLNEQV</sequence>
<comment type="similarity">
    <text evidence="1 3">Belongs to the short-chain dehydrogenases/reductases (SDR) family.</text>
</comment>
<dbReference type="InterPro" id="IPR036291">
    <property type="entry name" value="NAD(P)-bd_dom_sf"/>
</dbReference>
<dbReference type="Proteomes" id="UP000294848">
    <property type="component" value="Unassembled WGS sequence"/>
</dbReference>
<name>A0A4R6GRL4_9BACT</name>